<gene>
    <name evidence="1" type="ORF">C7B43_05170</name>
</gene>
<dbReference type="EMBL" id="PXYT01000008">
    <property type="protein sequence ID" value="PSR30682.1"/>
    <property type="molecule type" value="Genomic_DNA"/>
</dbReference>
<evidence type="ECO:0000313" key="1">
    <source>
        <dbReference type="EMBL" id="PSR30682.1"/>
    </source>
</evidence>
<name>A0A2T2X861_9FIRM</name>
<evidence type="ECO:0000313" key="2">
    <source>
        <dbReference type="Proteomes" id="UP000242699"/>
    </source>
</evidence>
<proteinExistence type="predicted"/>
<protein>
    <submittedName>
        <fullName evidence="1">Uncharacterized protein</fullName>
    </submittedName>
</protein>
<organism evidence="1 2">
    <name type="scientific">Sulfobacillus benefaciens</name>
    <dbReference type="NCBI Taxonomy" id="453960"/>
    <lineage>
        <taxon>Bacteria</taxon>
        <taxon>Bacillati</taxon>
        <taxon>Bacillota</taxon>
        <taxon>Clostridia</taxon>
        <taxon>Eubacteriales</taxon>
        <taxon>Clostridiales Family XVII. Incertae Sedis</taxon>
        <taxon>Sulfobacillus</taxon>
    </lineage>
</organism>
<dbReference type="Proteomes" id="UP000242699">
    <property type="component" value="Unassembled WGS sequence"/>
</dbReference>
<reference evidence="1 2" key="1">
    <citation type="journal article" date="2014" name="BMC Genomics">
        <title>Comparison of environmental and isolate Sulfobacillus genomes reveals diverse carbon, sulfur, nitrogen, and hydrogen metabolisms.</title>
        <authorList>
            <person name="Justice N.B."/>
            <person name="Norman A."/>
            <person name="Brown C.T."/>
            <person name="Singh A."/>
            <person name="Thomas B.C."/>
            <person name="Banfield J.F."/>
        </authorList>
    </citation>
    <scope>NUCLEOTIDE SEQUENCE [LARGE SCALE GENOMIC DNA]</scope>
    <source>
        <strain evidence="1">AMDSBA1</strain>
    </source>
</reference>
<accession>A0A2T2X861</accession>
<comment type="caution">
    <text evidence="1">The sequence shown here is derived from an EMBL/GenBank/DDBJ whole genome shotgun (WGS) entry which is preliminary data.</text>
</comment>
<sequence>MILGTPPQLAFALLAMTLSGTQLSGTAVPLYGGSLRNNPVFVATHKHLVRSGFGEVLATSNASVTVSVPRGHHTWRLPLQNLTLRAGWYPTPTALAPNILRPGEWVRFIKSSNRLFMTIQPAAFGKLTKNRNQWALSSDLESKISTSRRSWPLSADLPRLGRLPLDTNQNIEVFGTFDGPTIHPTALAPLPMRVSAHLRSYNAGALTLDTSKYGALVYHPSARPSQWLQGLTPGTPLMLLLNPLTRNVLSVYLPGYRMRSVQLLCHNTFGQVVKASAGQLQLKTVWGNQTVNLNGIDIKIRGLHSETLQSLRDLPPRSQVLIHLIPKEHRAVIHILPNLIPCPRSTQTGEHPKKTD</sequence>
<dbReference type="AlphaFoldDB" id="A0A2T2X861"/>